<dbReference type="OrthoDB" id="3256525at2759"/>
<evidence type="ECO:0000313" key="1">
    <source>
        <dbReference type="EMBL" id="KAE9409158.1"/>
    </source>
</evidence>
<evidence type="ECO:0008006" key="3">
    <source>
        <dbReference type="Google" id="ProtNLM"/>
    </source>
</evidence>
<dbReference type="InterPro" id="IPR032675">
    <property type="entry name" value="LRR_dom_sf"/>
</dbReference>
<protein>
    <recommendedName>
        <fullName evidence="3">F-box domain-containing protein</fullName>
    </recommendedName>
</protein>
<sequence length="376" mass="41939">MSALETVPPELWLEIFQWATSYPQAYTTSYTPFCTLETTCQDTAISCSLALVCRLFHALVTEFLYRDVRIGYGQSTLKGALCDKQGYSKFVRRAVLPFQSTSTSTYNPSPLPSVEILKLCNQLEVLIRPPSPPLSDQQFQFDADLLSLPSLKRLEWNYNSDAELSGGINSLGATLQGAPNLHYLVIGNVPRYGLMMDFRQIALPFLETLAISSLNGQLLHQIANRWSLPSLSHLVLSAVSVPDVSGLWETYGGQIQSLELGRHASFLVRDVITSALNGCPRLEELNYHLFFSLPPILHEPQESIHTVGLHSAPNMMFSDEASFDLVQKHLDVLATYFSSLRAIRLSGDWSQILGDPRLVPIYVKLRQRGCELVVCS</sequence>
<keyword evidence="2" id="KW-1185">Reference proteome</keyword>
<name>A0A6A4IIU5_9AGAR</name>
<dbReference type="Gene3D" id="3.80.10.10">
    <property type="entry name" value="Ribonuclease Inhibitor"/>
    <property type="match status" value="1"/>
</dbReference>
<dbReference type="AlphaFoldDB" id="A0A6A4IIU5"/>
<dbReference type="SUPFAM" id="SSF52058">
    <property type="entry name" value="L domain-like"/>
    <property type="match status" value="1"/>
</dbReference>
<accession>A0A6A4IIU5</accession>
<gene>
    <name evidence="1" type="ORF">BT96DRAFT_848521</name>
</gene>
<dbReference type="EMBL" id="ML769388">
    <property type="protein sequence ID" value="KAE9409158.1"/>
    <property type="molecule type" value="Genomic_DNA"/>
</dbReference>
<reference evidence="1" key="1">
    <citation type="journal article" date="2019" name="Environ. Microbiol.">
        <title>Fungal ecological strategies reflected in gene transcription - a case study of two litter decomposers.</title>
        <authorList>
            <person name="Barbi F."/>
            <person name="Kohler A."/>
            <person name="Barry K."/>
            <person name="Baskaran P."/>
            <person name="Daum C."/>
            <person name="Fauchery L."/>
            <person name="Ihrmark K."/>
            <person name="Kuo A."/>
            <person name="LaButti K."/>
            <person name="Lipzen A."/>
            <person name="Morin E."/>
            <person name="Grigoriev I.V."/>
            <person name="Henrissat B."/>
            <person name="Lindahl B."/>
            <person name="Martin F."/>
        </authorList>
    </citation>
    <scope>NUCLEOTIDE SEQUENCE</scope>
    <source>
        <strain evidence="1">JB14</strain>
    </source>
</reference>
<evidence type="ECO:0000313" key="2">
    <source>
        <dbReference type="Proteomes" id="UP000799118"/>
    </source>
</evidence>
<organism evidence="1 2">
    <name type="scientific">Gymnopus androsaceus JB14</name>
    <dbReference type="NCBI Taxonomy" id="1447944"/>
    <lineage>
        <taxon>Eukaryota</taxon>
        <taxon>Fungi</taxon>
        <taxon>Dikarya</taxon>
        <taxon>Basidiomycota</taxon>
        <taxon>Agaricomycotina</taxon>
        <taxon>Agaricomycetes</taxon>
        <taxon>Agaricomycetidae</taxon>
        <taxon>Agaricales</taxon>
        <taxon>Marasmiineae</taxon>
        <taxon>Omphalotaceae</taxon>
        <taxon>Gymnopus</taxon>
    </lineage>
</organism>
<proteinExistence type="predicted"/>
<dbReference type="Proteomes" id="UP000799118">
    <property type="component" value="Unassembled WGS sequence"/>
</dbReference>